<dbReference type="SUPFAM" id="SSF54001">
    <property type="entry name" value="Cysteine proteinases"/>
    <property type="match status" value="1"/>
</dbReference>
<evidence type="ECO:0000256" key="1">
    <source>
        <dbReference type="SAM" id="SignalP"/>
    </source>
</evidence>
<dbReference type="AlphaFoldDB" id="A0A2N8HD40"/>
<proteinExistence type="predicted"/>
<accession>A0A2N8HD40</accession>
<dbReference type="RefSeq" id="WP_102714561.1">
    <property type="nucleotide sequence ID" value="NZ_PJKA01000012.1"/>
</dbReference>
<keyword evidence="1" id="KW-0732">Signal</keyword>
<organism evidence="2 3">
    <name type="scientific">Akkermansia muciniphila</name>
    <dbReference type="NCBI Taxonomy" id="239935"/>
    <lineage>
        <taxon>Bacteria</taxon>
        <taxon>Pseudomonadati</taxon>
        <taxon>Verrucomicrobiota</taxon>
        <taxon>Verrucomicrobiia</taxon>
        <taxon>Verrucomicrobiales</taxon>
        <taxon>Akkermansiaceae</taxon>
        <taxon>Akkermansia</taxon>
    </lineage>
</organism>
<sequence>MNLRSLSVALLAVCLSSETACAVPVFLENVSETSGWYDCNKKTKWDWGSISNRPSEYYKLPLDSQLCWAAAASNVLQWWQDTRSDRDPATPNGKSATYAAMPEVGQLAIYYTIANNWTDAGGSVEQAYNWWFNGSTLPSVFFPTDSQIRDQPVFSPASPGGYWKELDMNVTYTPGGGGVADTPLFNSYTFYNHDDRNGVYGILKNNINNNWGTTLTIGQKGTGHAITMWGYDTDADGNLIVYLTDSDDYAVGMFRQKVVVDDQKYVYLTSLDGEKNVYGYSYEELGLTGCQVGEIQGFTAPLGDLRIPEPSTGVLALCGLFLPLWLRRRRP</sequence>
<dbReference type="InterPro" id="IPR038765">
    <property type="entry name" value="Papain-like_cys_pep_sf"/>
</dbReference>
<dbReference type="Gene3D" id="3.90.70.10">
    <property type="entry name" value="Cysteine proteinases"/>
    <property type="match status" value="1"/>
</dbReference>
<evidence type="ECO:0008006" key="4">
    <source>
        <dbReference type="Google" id="ProtNLM"/>
    </source>
</evidence>
<gene>
    <name evidence="2" type="ORF">CXU22_08690</name>
</gene>
<comment type="caution">
    <text evidence="2">The sequence shown here is derived from an EMBL/GenBank/DDBJ whole genome shotgun (WGS) entry which is preliminary data.</text>
</comment>
<dbReference type="OrthoDB" id="5521290at2"/>
<feature type="chain" id="PRO_5014660102" description="PEP-CTERM sorting domain-containing protein" evidence="1">
    <location>
        <begin position="23"/>
        <end position="331"/>
    </location>
</feature>
<name>A0A2N8HD40_9BACT</name>
<evidence type="ECO:0000313" key="3">
    <source>
        <dbReference type="Proteomes" id="UP000236000"/>
    </source>
</evidence>
<dbReference type="Proteomes" id="UP000236000">
    <property type="component" value="Unassembled WGS sequence"/>
</dbReference>
<reference evidence="2 3" key="1">
    <citation type="journal article" date="2017" name="BMC Genomics">
        <title>Genome sequencing of 39 Akkermansia muciniphila isolates reveals its population structure, genomic and functional diverisity, and global distribution in mammalian gut microbiotas.</title>
        <authorList>
            <person name="Guo X."/>
            <person name="Li S."/>
            <person name="Zhang J."/>
            <person name="Wu F."/>
            <person name="Li X."/>
            <person name="Wu D."/>
            <person name="Zhang M."/>
            <person name="Ou Z."/>
            <person name="Jie Z."/>
            <person name="Yan Q."/>
            <person name="Li P."/>
            <person name="Yi J."/>
            <person name="Peng Y."/>
        </authorList>
    </citation>
    <scope>NUCLEOTIDE SEQUENCE [LARGE SCALE GENOMIC DNA]</scope>
    <source>
        <strain evidence="2 3">GP24</strain>
    </source>
</reference>
<feature type="signal peptide" evidence="1">
    <location>
        <begin position="1"/>
        <end position="22"/>
    </location>
</feature>
<protein>
    <recommendedName>
        <fullName evidence="4">PEP-CTERM sorting domain-containing protein</fullName>
    </recommendedName>
</protein>
<dbReference type="EMBL" id="PJKA01000012">
    <property type="protein sequence ID" value="PNC17806.1"/>
    <property type="molecule type" value="Genomic_DNA"/>
</dbReference>
<evidence type="ECO:0000313" key="2">
    <source>
        <dbReference type="EMBL" id="PNC17806.1"/>
    </source>
</evidence>